<gene>
    <name evidence="1" type="ORF">ACFSM5_06850</name>
</gene>
<dbReference type="Pfam" id="PF00494">
    <property type="entry name" value="SQS_PSY"/>
    <property type="match status" value="1"/>
</dbReference>
<accession>A0ABW5DTL6</accession>
<proteinExistence type="predicted"/>
<keyword evidence="2" id="KW-1185">Reference proteome</keyword>
<dbReference type="Gene3D" id="1.10.600.10">
    <property type="entry name" value="Farnesyl Diphosphate Synthase"/>
    <property type="match status" value="1"/>
</dbReference>
<comment type="caution">
    <text evidence="1">The sequence shown here is derived from an EMBL/GenBank/DDBJ whole genome shotgun (WGS) entry which is preliminary data.</text>
</comment>
<name>A0ABW5DTL6_9PROT</name>
<dbReference type="SUPFAM" id="SSF48576">
    <property type="entry name" value="Terpenoid synthases"/>
    <property type="match status" value="1"/>
</dbReference>
<evidence type="ECO:0000313" key="2">
    <source>
        <dbReference type="Proteomes" id="UP001597295"/>
    </source>
</evidence>
<dbReference type="InterPro" id="IPR008949">
    <property type="entry name" value="Isoprenoid_synthase_dom_sf"/>
</dbReference>
<dbReference type="Proteomes" id="UP001597295">
    <property type="component" value="Unassembled WGS sequence"/>
</dbReference>
<protein>
    <submittedName>
        <fullName evidence="1">Phytoene/squalene synthase family protein</fullName>
    </submittedName>
</protein>
<dbReference type="RefSeq" id="WP_379875558.1">
    <property type="nucleotide sequence ID" value="NZ_JBHUIP010000004.1"/>
</dbReference>
<sequence length="274" mass="30403">MSDAPHDFCLGELKAHDHPRFLVALLAPSEHRDGLSALFAFNLEIAKTRSVVREAMMGQIRLQWWRDALAEIYEGREVRKHQVVQPLAEAISRYSLPRQRLDKMIDAREADLEPHPPGTQDGFESYVSDTAGELGELTALILGADPLESRAAAEAYGFAGLLVAIPHRAMAGRIDLPLDRIAQSGLTARDIRDGIRQELLPPLIEGLAKLAHDRLSLIRGMTNRRSKAALLPALLAKREVARLEKAGWNPFKVVPSPYFSVLLRMIFGVISGRL</sequence>
<reference evidence="2" key="1">
    <citation type="journal article" date="2019" name="Int. J. Syst. Evol. Microbiol.">
        <title>The Global Catalogue of Microorganisms (GCM) 10K type strain sequencing project: providing services to taxonomists for standard genome sequencing and annotation.</title>
        <authorList>
            <consortium name="The Broad Institute Genomics Platform"/>
            <consortium name="The Broad Institute Genome Sequencing Center for Infectious Disease"/>
            <person name="Wu L."/>
            <person name="Ma J."/>
        </authorList>
    </citation>
    <scope>NUCLEOTIDE SEQUENCE [LARGE SCALE GENOMIC DNA]</scope>
    <source>
        <strain evidence="2">CGMCC 1.19062</strain>
    </source>
</reference>
<evidence type="ECO:0000313" key="1">
    <source>
        <dbReference type="EMBL" id="MFD2262600.1"/>
    </source>
</evidence>
<dbReference type="PANTHER" id="PTHR31480">
    <property type="entry name" value="BIFUNCTIONAL LYCOPENE CYCLASE/PHYTOENE SYNTHASE"/>
    <property type="match status" value="1"/>
</dbReference>
<organism evidence="1 2">
    <name type="scientific">Lacibacterium aquatile</name>
    <dbReference type="NCBI Taxonomy" id="1168082"/>
    <lineage>
        <taxon>Bacteria</taxon>
        <taxon>Pseudomonadati</taxon>
        <taxon>Pseudomonadota</taxon>
        <taxon>Alphaproteobacteria</taxon>
        <taxon>Rhodospirillales</taxon>
        <taxon>Rhodospirillaceae</taxon>
    </lineage>
</organism>
<dbReference type="InterPro" id="IPR002060">
    <property type="entry name" value="Squ/phyt_synthse"/>
</dbReference>
<dbReference type="EMBL" id="JBHUIP010000004">
    <property type="protein sequence ID" value="MFD2262600.1"/>
    <property type="molecule type" value="Genomic_DNA"/>
</dbReference>